<reference evidence="2 3" key="1">
    <citation type="submission" date="2012-06" db="EMBL/GenBank/DDBJ databases">
        <title>The complete chromosome of genome of Turneriella parva DSM 21527.</title>
        <authorList>
            <consortium name="US DOE Joint Genome Institute (JGI-PGF)"/>
            <person name="Lucas S."/>
            <person name="Han J."/>
            <person name="Lapidus A."/>
            <person name="Bruce D."/>
            <person name="Goodwin L."/>
            <person name="Pitluck S."/>
            <person name="Peters L."/>
            <person name="Kyrpides N."/>
            <person name="Mavromatis K."/>
            <person name="Ivanova N."/>
            <person name="Mikhailova N."/>
            <person name="Chertkov O."/>
            <person name="Detter J.C."/>
            <person name="Tapia R."/>
            <person name="Han C."/>
            <person name="Land M."/>
            <person name="Hauser L."/>
            <person name="Markowitz V."/>
            <person name="Cheng J.-F."/>
            <person name="Hugenholtz P."/>
            <person name="Woyke T."/>
            <person name="Wu D."/>
            <person name="Gronow S."/>
            <person name="Wellnitz S."/>
            <person name="Brambilla E."/>
            <person name="Klenk H.-P."/>
            <person name="Eisen J.A."/>
        </authorList>
    </citation>
    <scope>NUCLEOTIDE SEQUENCE [LARGE SCALE GENOMIC DNA]</scope>
    <source>
        <strain evidence="3">ATCC BAA-1111 / DSM 21527 / NCTC 11395 / H</strain>
    </source>
</reference>
<organism evidence="2 3">
    <name type="scientific">Turneriella parva (strain ATCC BAA-1111 / DSM 21527 / NCTC 11395 / H)</name>
    <name type="common">Leptospira parva</name>
    <dbReference type="NCBI Taxonomy" id="869212"/>
    <lineage>
        <taxon>Bacteria</taxon>
        <taxon>Pseudomonadati</taxon>
        <taxon>Spirochaetota</taxon>
        <taxon>Spirochaetia</taxon>
        <taxon>Leptospirales</taxon>
        <taxon>Leptospiraceae</taxon>
        <taxon>Turneriella</taxon>
    </lineage>
</organism>
<dbReference type="InterPro" id="IPR003646">
    <property type="entry name" value="SH3-like_bac-type"/>
</dbReference>
<feature type="domain" description="SH3b" evidence="1">
    <location>
        <begin position="28"/>
        <end position="88"/>
    </location>
</feature>
<evidence type="ECO:0000259" key="1">
    <source>
        <dbReference type="Pfam" id="PF08239"/>
    </source>
</evidence>
<dbReference type="OrthoDB" id="337461at2"/>
<protein>
    <submittedName>
        <fullName evidence="2">SH3 type 3 domain protein</fullName>
    </submittedName>
</protein>
<proteinExistence type="predicted"/>
<gene>
    <name evidence="2" type="ordered locus">Turpa_3339</name>
</gene>
<dbReference type="STRING" id="869212.Turpa_3339"/>
<dbReference type="RefSeq" id="WP_014804476.1">
    <property type="nucleotide sequence ID" value="NC_018020.1"/>
</dbReference>
<dbReference type="KEGG" id="tpx:Turpa_3339"/>
<sequence>MKKLNRLIVLITLNTMLWGQEYMVLPDSGLNLRSSADKTSERLTNVPTGSIVQLIQRHHQLETIDGITDNWCKINANGREGWVFCGYLGRIMRKVTCSSVESLLPPGDAVTKSEIIDAKYETSPEPGKYVRKLTYFKSGIVVEHRSGYEYFADNYYFPEINIYEAFLIVKRCNELYSKISFPKVTKEKTIRFKQDKYMTGHAVIEKKAQGVEIRFEHYD</sequence>
<dbReference type="AlphaFoldDB" id="I4B9M0"/>
<dbReference type="Pfam" id="PF08239">
    <property type="entry name" value="SH3_3"/>
    <property type="match status" value="1"/>
</dbReference>
<keyword evidence="3" id="KW-1185">Reference proteome</keyword>
<dbReference type="Proteomes" id="UP000006048">
    <property type="component" value="Chromosome"/>
</dbReference>
<evidence type="ECO:0000313" key="3">
    <source>
        <dbReference type="Proteomes" id="UP000006048"/>
    </source>
</evidence>
<dbReference type="EMBL" id="CP002959">
    <property type="protein sequence ID" value="AFM13977.1"/>
    <property type="molecule type" value="Genomic_DNA"/>
</dbReference>
<dbReference type="Gene3D" id="2.30.30.40">
    <property type="entry name" value="SH3 Domains"/>
    <property type="match status" value="1"/>
</dbReference>
<evidence type="ECO:0000313" key="2">
    <source>
        <dbReference type="EMBL" id="AFM13977.1"/>
    </source>
</evidence>
<dbReference type="HOGENOM" id="CLU_1261007_0_0_12"/>
<accession>I4B9M0</accession>
<name>I4B9M0_TURPD</name>